<feature type="transmembrane region" description="Helical" evidence="1">
    <location>
        <begin position="97"/>
        <end position="117"/>
    </location>
</feature>
<dbReference type="Proteomes" id="UP001597114">
    <property type="component" value="Unassembled WGS sequence"/>
</dbReference>
<evidence type="ECO:0000256" key="1">
    <source>
        <dbReference type="SAM" id="Phobius"/>
    </source>
</evidence>
<sequence>MLAPRPTTGDTTPAQPLMSGPVGGVLGLPAGAVAAIAAWAFAGDPTTGLVFAAGAAVLLAAMTTTVGAVVTASLSWACYDGFVLHRFGTLEGGRGDLIALGIVLGAALAARAVAGVMRQVRTAESRRDYPANVPPEVRLRIRSMTR</sequence>
<proteinExistence type="predicted"/>
<dbReference type="RefSeq" id="WP_344728697.1">
    <property type="nucleotide sequence ID" value="NZ_BAAAUS010000055.1"/>
</dbReference>
<gene>
    <name evidence="2" type="ORF">ACFSJD_03990</name>
</gene>
<keyword evidence="1" id="KW-1133">Transmembrane helix</keyword>
<evidence type="ECO:0008006" key="4">
    <source>
        <dbReference type="Google" id="ProtNLM"/>
    </source>
</evidence>
<feature type="transmembrane region" description="Helical" evidence="1">
    <location>
        <begin position="20"/>
        <end position="42"/>
    </location>
</feature>
<evidence type="ECO:0000313" key="3">
    <source>
        <dbReference type="Proteomes" id="UP001597114"/>
    </source>
</evidence>
<keyword evidence="1" id="KW-0472">Membrane</keyword>
<comment type="caution">
    <text evidence="2">The sequence shown here is derived from an EMBL/GenBank/DDBJ whole genome shotgun (WGS) entry which is preliminary data.</text>
</comment>
<accession>A0ABW4EPM9</accession>
<protein>
    <recommendedName>
        <fullName evidence="4">DUF4118 domain-containing protein</fullName>
    </recommendedName>
</protein>
<keyword evidence="3" id="KW-1185">Reference proteome</keyword>
<reference evidence="3" key="1">
    <citation type="journal article" date="2019" name="Int. J. Syst. Evol. Microbiol.">
        <title>The Global Catalogue of Microorganisms (GCM) 10K type strain sequencing project: providing services to taxonomists for standard genome sequencing and annotation.</title>
        <authorList>
            <consortium name="The Broad Institute Genomics Platform"/>
            <consortium name="The Broad Institute Genome Sequencing Center for Infectious Disease"/>
            <person name="Wu L."/>
            <person name="Ma J."/>
        </authorList>
    </citation>
    <scope>NUCLEOTIDE SEQUENCE [LARGE SCALE GENOMIC DNA]</scope>
    <source>
        <strain evidence="3">CCM 7043</strain>
    </source>
</reference>
<organism evidence="2 3">
    <name type="scientific">Pseudonocardia yunnanensis</name>
    <dbReference type="NCBI Taxonomy" id="58107"/>
    <lineage>
        <taxon>Bacteria</taxon>
        <taxon>Bacillati</taxon>
        <taxon>Actinomycetota</taxon>
        <taxon>Actinomycetes</taxon>
        <taxon>Pseudonocardiales</taxon>
        <taxon>Pseudonocardiaceae</taxon>
        <taxon>Pseudonocardia</taxon>
    </lineage>
</organism>
<feature type="transmembrane region" description="Helical" evidence="1">
    <location>
        <begin position="49"/>
        <end position="77"/>
    </location>
</feature>
<dbReference type="EMBL" id="JBHUCO010000004">
    <property type="protein sequence ID" value="MFD1516633.1"/>
    <property type="molecule type" value="Genomic_DNA"/>
</dbReference>
<evidence type="ECO:0000313" key="2">
    <source>
        <dbReference type="EMBL" id="MFD1516633.1"/>
    </source>
</evidence>
<keyword evidence="1" id="KW-0812">Transmembrane</keyword>
<name>A0ABW4EPM9_9PSEU</name>